<reference evidence="7 8" key="1">
    <citation type="submission" date="2018-08" db="EMBL/GenBank/DDBJ databases">
        <title>Bacillus chawlae sp. nov., Bacillus glennii sp. nov., and Bacillus saganii sp. nov. Isolated from the Vehicle Assembly Building at Kennedy Space Center where the Viking Spacecraft were Assembled.</title>
        <authorList>
            <person name="Seuylemezian A."/>
            <person name="Vaishampayan P."/>
        </authorList>
    </citation>
    <scope>NUCLEOTIDE SEQUENCE [LARGE SCALE GENOMIC DNA]</scope>
    <source>
        <strain evidence="7 8">V44-8</strain>
    </source>
</reference>
<dbReference type="PANTHER" id="PTHR42743:SF11">
    <property type="entry name" value="AMINODEOXYCHORISMATE LYASE"/>
    <property type="match status" value="1"/>
</dbReference>
<evidence type="ECO:0000313" key="8">
    <source>
        <dbReference type="Proteomes" id="UP000262939"/>
    </source>
</evidence>
<keyword evidence="8" id="KW-1185">Reference proteome</keyword>
<proteinExistence type="inferred from homology"/>
<dbReference type="NCBIfam" id="NF005800">
    <property type="entry name" value="PRK07650.1"/>
    <property type="match status" value="1"/>
</dbReference>
<evidence type="ECO:0000256" key="6">
    <source>
        <dbReference type="RuleBase" id="RU004516"/>
    </source>
</evidence>
<dbReference type="Proteomes" id="UP000262939">
    <property type="component" value="Unassembled WGS sequence"/>
</dbReference>
<organism evidence="7 8">
    <name type="scientific">Peribacillus glennii</name>
    <dbReference type="NCBI Taxonomy" id="2303991"/>
    <lineage>
        <taxon>Bacteria</taxon>
        <taxon>Bacillati</taxon>
        <taxon>Bacillota</taxon>
        <taxon>Bacilli</taxon>
        <taxon>Bacillales</taxon>
        <taxon>Bacillaceae</taxon>
        <taxon>Peribacillus</taxon>
    </lineage>
</organism>
<dbReference type="InterPro" id="IPR043131">
    <property type="entry name" value="BCAT-like_N"/>
</dbReference>
<accession>A0A372LBB4</accession>
<comment type="subunit">
    <text evidence="3">Homodimer.</text>
</comment>
<evidence type="ECO:0000256" key="1">
    <source>
        <dbReference type="ARBA" id="ARBA00001933"/>
    </source>
</evidence>
<comment type="similarity">
    <text evidence="2 5">Belongs to the class-IV pyridoxal-phosphate-dependent aminotransferase family.</text>
</comment>
<dbReference type="GO" id="GO:0008652">
    <property type="term" value="P:amino acid biosynthetic process"/>
    <property type="evidence" value="ECO:0007669"/>
    <property type="project" value="UniProtKB-ARBA"/>
</dbReference>
<comment type="cofactor">
    <cofactor evidence="1 6">
        <name>pyridoxal 5'-phosphate</name>
        <dbReference type="ChEBI" id="CHEBI:597326"/>
    </cofactor>
</comment>
<dbReference type="GO" id="GO:0046394">
    <property type="term" value="P:carboxylic acid biosynthetic process"/>
    <property type="evidence" value="ECO:0007669"/>
    <property type="project" value="UniProtKB-ARBA"/>
</dbReference>
<dbReference type="InterPro" id="IPR001544">
    <property type="entry name" value="Aminotrans_IV"/>
</dbReference>
<dbReference type="GO" id="GO:0016829">
    <property type="term" value="F:lyase activity"/>
    <property type="evidence" value="ECO:0007669"/>
    <property type="project" value="UniProtKB-KW"/>
</dbReference>
<dbReference type="CDD" id="cd00449">
    <property type="entry name" value="PLPDE_IV"/>
    <property type="match status" value="1"/>
</dbReference>
<dbReference type="InterPro" id="IPR050571">
    <property type="entry name" value="Class-IV_PLP-Dep_Aminotrnsfr"/>
</dbReference>
<evidence type="ECO:0000313" key="7">
    <source>
        <dbReference type="EMBL" id="RFU62663.1"/>
    </source>
</evidence>
<name>A0A372LBB4_9BACI</name>
<dbReference type="InterPro" id="IPR036038">
    <property type="entry name" value="Aminotransferase-like"/>
</dbReference>
<dbReference type="Gene3D" id="3.20.10.10">
    <property type="entry name" value="D-amino Acid Aminotransferase, subunit A, domain 2"/>
    <property type="match status" value="1"/>
</dbReference>
<dbReference type="InterPro" id="IPR018300">
    <property type="entry name" value="Aminotrans_IV_CS"/>
</dbReference>
<dbReference type="RefSeq" id="WP_117323198.1">
    <property type="nucleotide sequence ID" value="NZ_QVTD01000009.1"/>
</dbReference>
<evidence type="ECO:0000256" key="4">
    <source>
        <dbReference type="ARBA" id="ARBA00022898"/>
    </source>
</evidence>
<evidence type="ECO:0000256" key="2">
    <source>
        <dbReference type="ARBA" id="ARBA00009320"/>
    </source>
</evidence>
<dbReference type="PROSITE" id="PS00770">
    <property type="entry name" value="AA_TRANSFER_CLASS_4"/>
    <property type="match status" value="1"/>
</dbReference>
<evidence type="ECO:0000256" key="5">
    <source>
        <dbReference type="RuleBase" id="RU004106"/>
    </source>
</evidence>
<evidence type="ECO:0000256" key="3">
    <source>
        <dbReference type="ARBA" id="ARBA00011738"/>
    </source>
</evidence>
<gene>
    <name evidence="7" type="ORF">D0466_14100</name>
</gene>
<comment type="caution">
    <text evidence="7">The sequence shown here is derived from an EMBL/GenBank/DDBJ whole genome shotgun (WGS) entry which is preliminary data.</text>
</comment>
<dbReference type="PANTHER" id="PTHR42743">
    <property type="entry name" value="AMINO-ACID AMINOTRANSFERASE"/>
    <property type="match status" value="1"/>
</dbReference>
<dbReference type="SUPFAM" id="SSF56752">
    <property type="entry name" value="D-aminoacid aminotransferase-like PLP-dependent enzymes"/>
    <property type="match status" value="1"/>
</dbReference>
<dbReference type="AlphaFoldDB" id="A0A372LBB4"/>
<dbReference type="FunFam" id="3.20.10.10:FF:000002">
    <property type="entry name" value="D-alanine aminotransferase"/>
    <property type="match status" value="1"/>
</dbReference>
<dbReference type="InterPro" id="IPR043132">
    <property type="entry name" value="BCAT-like_C"/>
</dbReference>
<dbReference type="GO" id="GO:0005829">
    <property type="term" value="C:cytosol"/>
    <property type="evidence" value="ECO:0007669"/>
    <property type="project" value="TreeGrafter"/>
</dbReference>
<dbReference type="Pfam" id="PF01063">
    <property type="entry name" value="Aminotran_4"/>
    <property type="match status" value="1"/>
</dbReference>
<protein>
    <submittedName>
        <fullName evidence="7">4-amino-4-deoxychorismate lyase</fullName>
    </submittedName>
</protein>
<dbReference type="EMBL" id="QVTD01000009">
    <property type="protein sequence ID" value="RFU62663.1"/>
    <property type="molecule type" value="Genomic_DNA"/>
</dbReference>
<dbReference type="OrthoDB" id="9805628at2"/>
<keyword evidence="7" id="KW-0456">Lyase</keyword>
<dbReference type="Gene3D" id="3.30.470.10">
    <property type="match status" value="1"/>
</dbReference>
<keyword evidence="4 6" id="KW-0663">Pyridoxal phosphate</keyword>
<sequence length="286" mass="32270">MYMYMNGKILKENEAFLSPFDHGFLYGLGLFETFRIYDGHAFLLDDHIARINQGMKEMNILHTFSRHAVQQMLTELLVKNGLSHARIRLNVSAGEAPVGLQTLPYERPNILLFMQEVTIPAGLQEKTGFLLKTRRNTPETSQRLKSHHYLNNIAAKRELKIPTEAEGIFLTEGGFLAEGIVSNLFWVKQGVLFTPSIETGILNGITRQFLIKLAGGSGIKVQEGLFNKEDLADADEVFCTNSVQEIFSISQIEGIGVYPGRNGKMANILYDAYQNYRTLLYSRCEI</sequence>